<accession>A0A6G1E2E6</accession>
<evidence type="ECO:0000313" key="2">
    <source>
        <dbReference type="Proteomes" id="UP000479710"/>
    </source>
</evidence>
<gene>
    <name evidence="1" type="ORF">E2562_027514</name>
</gene>
<sequence length="107" mass="10996">MELAATTAMQAVALPALDAQVAVWEAMRVTVREAEAQAPTLPPRIGVPTAVAVDRVLCAVPEGGGRRKWSYVMEGGASLGWSAGGGGAGLHRPSAMGVTFKVVPLSR</sequence>
<organism evidence="1 2">
    <name type="scientific">Oryza meyeriana var. granulata</name>
    <dbReference type="NCBI Taxonomy" id="110450"/>
    <lineage>
        <taxon>Eukaryota</taxon>
        <taxon>Viridiplantae</taxon>
        <taxon>Streptophyta</taxon>
        <taxon>Embryophyta</taxon>
        <taxon>Tracheophyta</taxon>
        <taxon>Spermatophyta</taxon>
        <taxon>Magnoliopsida</taxon>
        <taxon>Liliopsida</taxon>
        <taxon>Poales</taxon>
        <taxon>Poaceae</taxon>
        <taxon>BOP clade</taxon>
        <taxon>Oryzoideae</taxon>
        <taxon>Oryzeae</taxon>
        <taxon>Oryzinae</taxon>
        <taxon>Oryza</taxon>
        <taxon>Oryza meyeriana</taxon>
    </lineage>
</organism>
<name>A0A6G1E2E6_9ORYZ</name>
<dbReference type="EMBL" id="SPHZ02000005">
    <property type="protein sequence ID" value="KAF0918968.1"/>
    <property type="molecule type" value="Genomic_DNA"/>
</dbReference>
<proteinExistence type="predicted"/>
<reference evidence="1 2" key="1">
    <citation type="submission" date="2019-11" db="EMBL/GenBank/DDBJ databases">
        <title>Whole genome sequence of Oryza granulata.</title>
        <authorList>
            <person name="Li W."/>
        </authorList>
    </citation>
    <scope>NUCLEOTIDE SEQUENCE [LARGE SCALE GENOMIC DNA]</scope>
    <source>
        <strain evidence="2">cv. Menghai</strain>
        <tissue evidence="1">Leaf</tissue>
    </source>
</reference>
<evidence type="ECO:0000313" key="1">
    <source>
        <dbReference type="EMBL" id="KAF0918968.1"/>
    </source>
</evidence>
<dbReference type="Proteomes" id="UP000479710">
    <property type="component" value="Unassembled WGS sequence"/>
</dbReference>
<keyword evidence="2" id="KW-1185">Reference proteome</keyword>
<protein>
    <submittedName>
        <fullName evidence="1">Uncharacterized protein</fullName>
    </submittedName>
</protein>
<comment type="caution">
    <text evidence="1">The sequence shown here is derived from an EMBL/GenBank/DDBJ whole genome shotgun (WGS) entry which is preliminary data.</text>
</comment>
<dbReference type="AlphaFoldDB" id="A0A6G1E2E6"/>